<name>A0AC60NZU8_IXOPE</name>
<evidence type="ECO:0000313" key="1">
    <source>
        <dbReference type="EMBL" id="KAG0412671.1"/>
    </source>
</evidence>
<reference evidence="1 2" key="1">
    <citation type="journal article" date="2020" name="Cell">
        <title>Large-Scale Comparative Analyses of Tick Genomes Elucidate Their Genetic Diversity and Vector Capacities.</title>
        <authorList>
            <consortium name="Tick Genome and Microbiome Consortium (TIGMIC)"/>
            <person name="Jia N."/>
            <person name="Wang J."/>
            <person name="Shi W."/>
            <person name="Du L."/>
            <person name="Sun Y."/>
            <person name="Zhan W."/>
            <person name="Jiang J.F."/>
            <person name="Wang Q."/>
            <person name="Zhang B."/>
            <person name="Ji P."/>
            <person name="Bell-Sakyi L."/>
            <person name="Cui X.M."/>
            <person name="Yuan T.T."/>
            <person name="Jiang B.G."/>
            <person name="Yang W.F."/>
            <person name="Lam T.T."/>
            <person name="Chang Q.C."/>
            <person name="Ding S.J."/>
            <person name="Wang X.J."/>
            <person name="Zhu J.G."/>
            <person name="Ruan X.D."/>
            <person name="Zhao L."/>
            <person name="Wei J.T."/>
            <person name="Ye R.Z."/>
            <person name="Que T.C."/>
            <person name="Du C.H."/>
            <person name="Zhou Y.H."/>
            <person name="Cheng J.X."/>
            <person name="Dai P.F."/>
            <person name="Guo W.B."/>
            <person name="Han X.H."/>
            <person name="Huang E.J."/>
            <person name="Li L.F."/>
            <person name="Wei W."/>
            <person name="Gao Y.C."/>
            <person name="Liu J.Z."/>
            <person name="Shao H.Z."/>
            <person name="Wang X."/>
            <person name="Wang C.C."/>
            <person name="Yang T.C."/>
            <person name="Huo Q.B."/>
            <person name="Li W."/>
            <person name="Chen H.Y."/>
            <person name="Chen S.E."/>
            <person name="Zhou L.G."/>
            <person name="Ni X.B."/>
            <person name="Tian J.H."/>
            <person name="Sheng Y."/>
            <person name="Liu T."/>
            <person name="Pan Y.S."/>
            <person name="Xia L.Y."/>
            <person name="Li J."/>
            <person name="Zhao F."/>
            <person name="Cao W.C."/>
        </authorList>
    </citation>
    <scope>NUCLEOTIDE SEQUENCE [LARGE SCALE GENOMIC DNA]</scope>
    <source>
        <strain evidence="1">Iper-2018</strain>
    </source>
</reference>
<sequence length="532" mass="58246">MSHHEAPKPASADVENGEPAIIDDDASMTDESDDGGKWTTQMTKKRRHVNHPSNLTIIVKPTDPTKLVTNLNPLVLKKKLEDVAPDGIIQIRPNYRLNLLALDTRNMESTKALLRLKSLGAVQVMTYEPPPPSAYVGVIRGVSTEIADAELCTALREKAPVIQVRILGTSEAVKITFASGATCEHVYIGHTQYEVFPYLEKPRQCPKCNRFGHIASTCSKAQRCSRCGGEHDISTCEAEQPKCTNCSKCHDATAEYVAVTISKGNSNLTIVTAYVRPNVSWDPTILRTILSRCAPATLLLGDFNAHNETWGDKQTYSDAHLKHREWRTFNTTGGSTLHSVGTPIACNEDSGDSAGHPIPRSPALGIVIAKNITVAQAAELLADEFTSAPITPPGFVTGSTTFPQLRPPPSTSSDSDFTLRELKNAVRCTSRKRSAPGPDGITFQALRNPDTTALPGLLAYLNNIWRTSVLPPAWLTSEVVPIHNKLRRCAKPPRPSFLTSRKRSTLFLIQPSLLNFSSLEYQAGRWLLYAHS</sequence>
<comment type="caution">
    <text evidence="1">The sequence shown here is derived from an EMBL/GenBank/DDBJ whole genome shotgun (WGS) entry which is preliminary data.</text>
</comment>
<dbReference type="EMBL" id="JABSTQ010011331">
    <property type="protein sequence ID" value="KAG0412671.1"/>
    <property type="molecule type" value="Genomic_DNA"/>
</dbReference>
<accession>A0AC60NZU8</accession>
<protein>
    <submittedName>
        <fullName evidence="1">Uncharacterized protein</fullName>
    </submittedName>
</protein>
<gene>
    <name evidence="1" type="ORF">HPB47_010189</name>
</gene>
<keyword evidence="2" id="KW-1185">Reference proteome</keyword>
<organism evidence="1 2">
    <name type="scientific">Ixodes persulcatus</name>
    <name type="common">Taiga tick</name>
    <dbReference type="NCBI Taxonomy" id="34615"/>
    <lineage>
        <taxon>Eukaryota</taxon>
        <taxon>Metazoa</taxon>
        <taxon>Ecdysozoa</taxon>
        <taxon>Arthropoda</taxon>
        <taxon>Chelicerata</taxon>
        <taxon>Arachnida</taxon>
        <taxon>Acari</taxon>
        <taxon>Parasitiformes</taxon>
        <taxon>Ixodida</taxon>
        <taxon>Ixodoidea</taxon>
        <taxon>Ixodidae</taxon>
        <taxon>Ixodinae</taxon>
        <taxon>Ixodes</taxon>
    </lineage>
</organism>
<proteinExistence type="predicted"/>
<dbReference type="Proteomes" id="UP000805193">
    <property type="component" value="Unassembled WGS sequence"/>
</dbReference>
<evidence type="ECO:0000313" key="2">
    <source>
        <dbReference type="Proteomes" id="UP000805193"/>
    </source>
</evidence>